<evidence type="ECO:0000256" key="1">
    <source>
        <dbReference type="SAM" id="MobiDB-lite"/>
    </source>
</evidence>
<keyword evidence="2" id="KW-0732">Signal</keyword>
<dbReference type="PROSITE" id="PS51272">
    <property type="entry name" value="SLH"/>
    <property type="match status" value="2"/>
</dbReference>
<gene>
    <name evidence="4" type="ORF">ACFSJH_17705</name>
</gene>
<evidence type="ECO:0000313" key="5">
    <source>
        <dbReference type="Proteomes" id="UP001597362"/>
    </source>
</evidence>
<dbReference type="InterPro" id="IPR001119">
    <property type="entry name" value="SLH_dom"/>
</dbReference>
<organism evidence="4 5">
    <name type="scientific">Paenibacillus yanchengensis</name>
    <dbReference type="NCBI Taxonomy" id="2035833"/>
    <lineage>
        <taxon>Bacteria</taxon>
        <taxon>Bacillati</taxon>
        <taxon>Bacillota</taxon>
        <taxon>Bacilli</taxon>
        <taxon>Bacillales</taxon>
        <taxon>Paenibacillaceae</taxon>
        <taxon>Paenibacillus</taxon>
    </lineage>
</organism>
<dbReference type="Gene3D" id="2.60.40.2810">
    <property type="match status" value="1"/>
</dbReference>
<dbReference type="RefSeq" id="WP_377774817.1">
    <property type="nucleotide sequence ID" value="NZ_JBHUHO010000041.1"/>
</dbReference>
<accession>A0ABW4YPV0</accession>
<feature type="region of interest" description="Disordered" evidence="1">
    <location>
        <begin position="789"/>
        <end position="815"/>
    </location>
</feature>
<evidence type="ECO:0000313" key="4">
    <source>
        <dbReference type="EMBL" id="MFD2117568.1"/>
    </source>
</evidence>
<feature type="signal peptide" evidence="2">
    <location>
        <begin position="1"/>
        <end position="29"/>
    </location>
</feature>
<reference evidence="5" key="1">
    <citation type="journal article" date="2019" name="Int. J. Syst. Evol. Microbiol.">
        <title>The Global Catalogue of Microorganisms (GCM) 10K type strain sequencing project: providing services to taxonomists for standard genome sequencing and annotation.</title>
        <authorList>
            <consortium name="The Broad Institute Genomics Platform"/>
            <consortium name="The Broad Institute Genome Sequencing Center for Infectious Disease"/>
            <person name="Wu L."/>
            <person name="Ma J."/>
        </authorList>
    </citation>
    <scope>NUCLEOTIDE SEQUENCE [LARGE SCALE GENOMIC DNA]</scope>
    <source>
        <strain evidence="5">GH52</strain>
    </source>
</reference>
<dbReference type="PANTHER" id="PTHR43308:SF5">
    <property type="entry name" value="S-LAYER PROTEIN _ PEPTIDOGLYCAN ENDO-BETA-N-ACETYLGLUCOSAMINIDASE"/>
    <property type="match status" value="1"/>
</dbReference>
<dbReference type="Pfam" id="PF00395">
    <property type="entry name" value="SLH"/>
    <property type="match status" value="2"/>
</dbReference>
<sequence length="992" mass="108642">MKHWKQKLLKRVGILSLSLSLLTSYIPFIQDNQAQAYQVAAGTGYTFMTNQDNWGGGAVDSQPDNDLKVEIKNGDGNYPIEFKINVTALPEQSAALVIRAHDIDAYSMLGRTSLKEWIRAYLSTDPADIVLRKGTLNYPNAPSTSSKYKQEMAASAYRGSLLGENDIWSTTVMPFRGDQLTDIKLGDNYVGLTVHDYITSKDINTIWAVKINWGQIVLDGGAQEKAVISDIELHVEKGQLTVTPTTDIKVDDKYVLEVNVVEEQLDPNKSLDSYVSREQLGAVTSIVDKDGKSSPLKIKESSINPDKNYIVNIILSEYLEKNDENTKMAPGKIEHLITLSTHDIVVHEVNKQVIASGDVVFTKEEFQAGFRTVINTPMGEQLSKVKLRSLPDATIGQLQLAGVAVVLDQEIPVEQLSDLSFVPVDELLNNRISFTWDGADEKGYTGNPAIFVVEGIPLVTDQVEVVEEGQSTVTITGAGQYAGSDDGISFASFDRLPSNGTIKDDGMNGLEFVYTPNSNFKSGIDEFSYRVQHTNGGISEPVTVTIHMEKALNGWVGTKAEFDPTIVELKAGEVLQLQANSSHLSEGVSAEVDGVEIPLQVTNATTWETDGFKSWAADYTLPKLMKPGSYDVKFTVTGAGTAFSKVELNTSDNQFAIAKAPIYPPYIPQAVLPTVAIELARKQVMAGDTSKLVITYSNDSQRIMDEGTLSMTIPSGVKVVNAAGAKQVDGKLIWTTAELAANASEQITVTVEWLAAEQTEQKVEIITTYAANSKSVDAKVQVTVNKLKDADKPDEAEQTEQTKQTEFSESPYMTMPETGMFYPSRTLTRAELAVMVSRLVVQSATTNENRAAFQDVSDEHWAASSIQSATAQGYFTKTNHFRPNEAVTRAELATIIVRMLQLGGEDVSGQADFTDMDNHWARTAIAILSSKQLIAGYDDDTFRPDRKVNRAEAVIMLNRMLGRTAVTNEAAIFKDVPATHWAFGHIQVAAMK</sequence>
<dbReference type="InterPro" id="IPR051465">
    <property type="entry name" value="Cell_Envelope_Struct_Comp"/>
</dbReference>
<evidence type="ECO:0000259" key="3">
    <source>
        <dbReference type="PROSITE" id="PS51272"/>
    </source>
</evidence>
<dbReference type="Proteomes" id="UP001597362">
    <property type="component" value="Unassembled WGS sequence"/>
</dbReference>
<dbReference type="PANTHER" id="PTHR43308">
    <property type="entry name" value="OUTER MEMBRANE PROTEIN ALPHA-RELATED"/>
    <property type="match status" value="1"/>
</dbReference>
<feature type="chain" id="PRO_5047541716" evidence="2">
    <location>
        <begin position="30"/>
        <end position="992"/>
    </location>
</feature>
<evidence type="ECO:0000256" key="2">
    <source>
        <dbReference type="SAM" id="SignalP"/>
    </source>
</evidence>
<dbReference type="Pfam" id="PF17963">
    <property type="entry name" value="Big_9"/>
    <property type="match status" value="1"/>
</dbReference>
<feature type="domain" description="SLH" evidence="3">
    <location>
        <begin position="908"/>
        <end position="971"/>
    </location>
</feature>
<name>A0ABW4YPV0_9BACL</name>
<feature type="domain" description="SLH" evidence="3">
    <location>
        <begin position="849"/>
        <end position="907"/>
    </location>
</feature>
<dbReference type="EMBL" id="JBHUHO010000041">
    <property type="protein sequence ID" value="MFD2117568.1"/>
    <property type="molecule type" value="Genomic_DNA"/>
</dbReference>
<proteinExistence type="predicted"/>
<protein>
    <submittedName>
        <fullName evidence="4">S-layer homology domain-containing protein</fullName>
    </submittedName>
</protein>
<comment type="caution">
    <text evidence="4">The sequence shown here is derived from an EMBL/GenBank/DDBJ whole genome shotgun (WGS) entry which is preliminary data.</text>
</comment>
<keyword evidence="5" id="KW-1185">Reference proteome</keyword>